<dbReference type="SMART" id="SM00367">
    <property type="entry name" value="LRR_CC"/>
    <property type="match status" value="7"/>
</dbReference>
<dbReference type="InterPro" id="IPR051341">
    <property type="entry name" value="Zyg-11_UBL_adapter"/>
</dbReference>
<protein>
    <submittedName>
        <fullName evidence="2">Uncharacterized protein</fullName>
    </submittedName>
</protein>
<evidence type="ECO:0000313" key="2">
    <source>
        <dbReference type="EMBL" id="RVW43145.1"/>
    </source>
</evidence>
<dbReference type="InterPro" id="IPR006553">
    <property type="entry name" value="Leu-rich_rpt_Cys-con_subtyp"/>
</dbReference>
<evidence type="ECO:0000313" key="4">
    <source>
        <dbReference type="Proteomes" id="UP000288805"/>
    </source>
</evidence>
<organism evidence="2 4">
    <name type="scientific">Vitis vinifera</name>
    <name type="common">Grape</name>
    <dbReference type="NCBI Taxonomy" id="29760"/>
    <lineage>
        <taxon>Eukaryota</taxon>
        <taxon>Viridiplantae</taxon>
        <taxon>Streptophyta</taxon>
        <taxon>Embryophyta</taxon>
        <taxon>Tracheophyta</taxon>
        <taxon>Spermatophyta</taxon>
        <taxon>Magnoliopsida</taxon>
        <taxon>eudicotyledons</taxon>
        <taxon>Gunneridae</taxon>
        <taxon>Pentapetalae</taxon>
        <taxon>rosids</taxon>
        <taxon>Vitales</taxon>
        <taxon>Vitaceae</taxon>
        <taxon>Viteae</taxon>
        <taxon>Vitis</taxon>
    </lineage>
</organism>
<dbReference type="AlphaFoldDB" id="A0A438E5U2"/>
<dbReference type="EMBL" id="QGNW01001385">
    <property type="protein sequence ID" value="RVW43145.1"/>
    <property type="molecule type" value="Genomic_DNA"/>
</dbReference>
<comment type="caution">
    <text evidence="2">The sequence shown here is derived from an EMBL/GenBank/DDBJ whole genome shotgun (WGS) entry which is preliminary data.</text>
</comment>
<gene>
    <name evidence="3" type="ORF">CK203_015672</name>
    <name evidence="2" type="ORF">CK203_078701</name>
</gene>
<dbReference type="EMBL" id="QGNW01000062">
    <property type="protein sequence ID" value="RVX04095.1"/>
    <property type="molecule type" value="Genomic_DNA"/>
</dbReference>
<feature type="region of interest" description="Disordered" evidence="1">
    <location>
        <begin position="561"/>
        <end position="593"/>
    </location>
</feature>
<dbReference type="PANTHER" id="PTHR12904:SF23">
    <property type="entry name" value="PROTEIN ZER-1 HOMOLOG"/>
    <property type="match status" value="1"/>
</dbReference>
<dbReference type="Proteomes" id="UP000288805">
    <property type="component" value="Unassembled WGS sequence"/>
</dbReference>
<evidence type="ECO:0000256" key="1">
    <source>
        <dbReference type="SAM" id="MobiDB-lite"/>
    </source>
</evidence>
<name>A0A438E5U2_VITVI</name>
<proteinExistence type="predicted"/>
<reference evidence="2 4" key="1">
    <citation type="journal article" date="2018" name="PLoS Genet.">
        <title>Population sequencing reveals clonal diversity and ancestral inbreeding in the grapevine cultivar Chardonnay.</title>
        <authorList>
            <person name="Roach M.J."/>
            <person name="Johnson D.L."/>
            <person name="Bohlmann J."/>
            <person name="van Vuuren H.J."/>
            <person name="Jones S.J."/>
            <person name="Pretorius I.S."/>
            <person name="Schmidt S.A."/>
            <person name="Borneman A.R."/>
        </authorList>
    </citation>
    <scope>NUCLEOTIDE SEQUENCE [LARGE SCALE GENOMIC DNA]</scope>
    <source>
        <strain evidence="4">cv. Chardonnay</strain>
        <strain evidence="2">I10V1</strain>
        <tissue evidence="2">Leaf</tissue>
    </source>
</reference>
<dbReference type="SUPFAM" id="SSF52047">
    <property type="entry name" value="RNI-like"/>
    <property type="match status" value="2"/>
</dbReference>
<sequence>MSKAPFAYLRNRREKRAPSTVKGFGKMESEDLGGETRLVRLCIEAASQSRDAVEKWRRQRRTLQRMPSHLAEALLHRLIRRRILNPSLLEVFKFSVEKIDLRGESFVDAEWMAYIGGFCCLCSLNIADCQRITNSALWPIIGMPNLKELDLSRCIKFNDSGLRHLISIRTLQKLCISETGVTADGINLVSSLTNLSVLDLGGLPVTDLVLSSLQLLTKLQYLDLWGSKISNKGAADLVVFPKLSFLNIAWTDVTTLPDLPSIACLNMSNCTIHSMFEGEGDKALLEKLTVSGATFLNVSEAFLFIETSFLSFLDVSRSSLNSFCFLSCMKALEHLDLSFTMMGDDSIQLIACIGANLRNLNLSNTRVSSAGVSILAGCVPNLETISLSHTPVDDVAISYISMMSSVKIINLSNTNVKVYNRFPSGLSGLIWSDSKLVWELSLAALHSLNYVKRLDLEGTQVEDEALCPLLRFQQLNELSLKGTRLTDLSLYQLSSLPNLINLSIGDTVLTNGGLNSFKPPATLKLLDLRGCWLLTEDAILSFHKNHPQIEVRHELVHITPSDQNASNRSSPSQKGKKQQKLPKSQSRSKEETVIDQRWKYSREELLAMEHSTLALNFPYKMHLG</sequence>
<evidence type="ECO:0000313" key="3">
    <source>
        <dbReference type="EMBL" id="RVX04095.1"/>
    </source>
</evidence>
<accession>A0A438E5U2</accession>
<dbReference type="InterPro" id="IPR032675">
    <property type="entry name" value="LRR_dom_sf"/>
</dbReference>
<dbReference type="Gene3D" id="3.80.10.10">
    <property type="entry name" value="Ribonuclease Inhibitor"/>
    <property type="match status" value="4"/>
</dbReference>
<dbReference type="PANTHER" id="PTHR12904">
    <property type="match status" value="1"/>
</dbReference>